<dbReference type="GO" id="GO:0008270">
    <property type="term" value="F:zinc ion binding"/>
    <property type="evidence" value="ECO:0007669"/>
    <property type="project" value="UniProtKB-KW"/>
</dbReference>
<evidence type="ECO:0000259" key="7">
    <source>
        <dbReference type="PROSITE" id="PS50097"/>
    </source>
</evidence>
<keyword evidence="3 5" id="KW-0863">Zinc-finger</keyword>
<keyword evidence="2" id="KW-0677">Repeat</keyword>
<evidence type="ECO:0000256" key="6">
    <source>
        <dbReference type="SAM" id="MobiDB-lite"/>
    </source>
</evidence>
<dbReference type="AlphaFoldDB" id="A0A553N8N8"/>
<dbReference type="InterPro" id="IPR036236">
    <property type="entry name" value="Znf_C2H2_sf"/>
</dbReference>
<evidence type="ECO:0000256" key="2">
    <source>
        <dbReference type="ARBA" id="ARBA00022737"/>
    </source>
</evidence>
<dbReference type="EMBL" id="VCGU01000459">
    <property type="protein sequence ID" value="TRY61793.1"/>
    <property type="molecule type" value="Genomic_DNA"/>
</dbReference>
<evidence type="ECO:0000256" key="4">
    <source>
        <dbReference type="ARBA" id="ARBA00022833"/>
    </source>
</evidence>
<dbReference type="InterPro" id="IPR013087">
    <property type="entry name" value="Znf_C2H2_type"/>
</dbReference>
<dbReference type="PANTHER" id="PTHR24379:SF121">
    <property type="entry name" value="C2H2-TYPE DOMAIN-CONTAINING PROTEIN"/>
    <property type="match status" value="1"/>
</dbReference>
<evidence type="ECO:0000313" key="10">
    <source>
        <dbReference type="Proteomes" id="UP000318571"/>
    </source>
</evidence>
<organism evidence="9 10">
    <name type="scientific">Tigriopus californicus</name>
    <name type="common">Marine copepod</name>
    <dbReference type="NCBI Taxonomy" id="6832"/>
    <lineage>
        <taxon>Eukaryota</taxon>
        <taxon>Metazoa</taxon>
        <taxon>Ecdysozoa</taxon>
        <taxon>Arthropoda</taxon>
        <taxon>Crustacea</taxon>
        <taxon>Multicrustacea</taxon>
        <taxon>Hexanauplia</taxon>
        <taxon>Copepoda</taxon>
        <taxon>Harpacticoida</taxon>
        <taxon>Harpacticidae</taxon>
        <taxon>Tigriopus</taxon>
    </lineage>
</organism>
<dbReference type="SUPFAM" id="SSF57667">
    <property type="entry name" value="beta-beta-alpha zinc fingers"/>
    <property type="match status" value="1"/>
</dbReference>
<feature type="domain" description="C2H2-type" evidence="8">
    <location>
        <begin position="209"/>
        <end position="231"/>
    </location>
</feature>
<dbReference type="InterPro" id="IPR000210">
    <property type="entry name" value="BTB/POZ_dom"/>
</dbReference>
<evidence type="ECO:0000256" key="1">
    <source>
        <dbReference type="ARBA" id="ARBA00022723"/>
    </source>
</evidence>
<reference evidence="9 10" key="1">
    <citation type="journal article" date="2018" name="Nat. Ecol. Evol.">
        <title>Genomic signatures of mitonuclear coevolution across populations of Tigriopus californicus.</title>
        <authorList>
            <person name="Barreto F.S."/>
            <person name="Watson E.T."/>
            <person name="Lima T.G."/>
            <person name="Willett C.S."/>
            <person name="Edmands S."/>
            <person name="Li W."/>
            <person name="Burton R.S."/>
        </authorList>
    </citation>
    <scope>NUCLEOTIDE SEQUENCE [LARGE SCALE GENOMIC DNA]</scope>
    <source>
        <strain evidence="9 10">San Diego</strain>
    </source>
</reference>
<dbReference type="PROSITE" id="PS00028">
    <property type="entry name" value="ZINC_FINGER_C2H2_1"/>
    <property type="match status" value="2"/>
</dbReference>
<protein>
    <recommendedName>
        <fullName evidence="11">BTB domain-containing protein</fullName>
    </recommendedName>
</protein>
<feature type="region of interest" description="Disordered" evidence="6">
    <location>
        <begin position="229"/>
        <end position="260"/>
    </location>
</feature>
<name>A0A553N8N8_TIGCA</name>
<feature type="compositionally biased region" description="Acidic residues" evidence="6">
    <location>
        <begin position="247"/>
        <end position="259"/>
    </location>
</feature>
<gene>
    <name evidence="9" type="ORF">TCAL_14953</name>
</gene>
<dbReference type="SMART" id="SM00355">
    <property type="entry name" value="ZnF_C2H2"/>
    <property type="match status" value="5"/>
</dbReference>
<dbReference type="PANTHER" id="PTHR24379">
    <property type="entry name" value="KRAB AND ZINC FINGER DOMAIN-CONTAINING"/>
    <property type="match status" value="1"/>
</dbReference>
<evidence type="ECO:0000256" key="5">
    <source>
        <dbReference type="PROSITE-ProRule" id="PRU00042"/>
    </source>
</evidence>
<comment type="caution">
    <text evidence="9">The sequence shown here is derived from an EMBL/GenBank/DDBJ whole genome shotgun (WGS) entry which is preliminary data.</text>
</comment>
<dbReference type="Proteomes" id="UP000318571">
    <property type="component" value="Chromosome 8"/>
</dbReference>
<dbReference type="PROSITE" id="PS50157">
    <property type="entry name" value="ZINC_FINGER_C2H2_2"/>
    <property type="match status" value="2"/>
</dbReference>
<dbReference type="PROSITE" id="PS50097">
    <property type="entry name" value="BTB"/>
    <property type="match status" value="1"/>
</dbReference>
<evidence type="ECO:0000256" key="3">
    <source>
        <dbReference type="ARBA" id="ARBA00022771"/>
    </source>
</evidence>
<keyword evidence="1" id="KW-0479">Metal-binding</keyword>
<feature type="domain" description="BTB" evidence="7">
    <location>
        <begin position="45"/>
        <end position="122"/>
    </location>
</feature>
<feature type="domain" description="C2H2-type" evidence="8">
    <location>
        <begin position="287"/>
        <end position="314"/>
    </location>
</feature>
<evidence type="ECO:0000313" key="9">
    <source>
        <dbReference type="EMBL" id="TRY61793.1"/>
    </source>
</evidence>
<proteinExistence type="predicted"/>
<evidence type="ECO:0000259" key="8">
    <source>
        <dbReference type="PROSITE" id="PS50157"/>
    </source>
</evidence>
<sequence length="481" mass="54830">MESLNPGPAIIASDPVIGSGMHSAALIRQSTVLSRLWSAGQEPLADLTLSTEHGDRVHAHSFLLRGISPWIYQFYAQIQCHCTQLPCPHESPRLVFVCVGFDLHAIQSLMGLIYTGQVEAHQPEDTDKVQNLCRVLGINLSLHRSLKEKREPGHDSDSREAAARYDHGDLVQHNEVMDEDLDASYREQDGEILALWEGDRIGVVSSGLHYCTFCDKRFKAKSMLGKHVRRHHKHLHRTNPNYAYSNDESEEDEEQEQVDSEAYNGPLSLASLDSIGAKYGFPGQQSWKCFKCSKLYTNFHKLKNHISSHFADEIIQTFPNSKKSCEFCKYKFSKKSDKVCHLAVRHDKLTLFVSQEDQPEIYTRKIKHREKIPTEKIKPLEDLSTAQDLVKRALSLSETRPNQSIACVVCQKETREGKPYRIHLNNHFMDTLLKMYPHYTGLTCNICKVTLAKKRALGFHLGFMHDGYKIISKMSLKDRLS</sequence>
<accession>A0A553N8N8</accession>
<keyword evidence="4" id="KW-0862">Zinc</keyword>
<evidence type="ECO:0008006" key="11">
    <source>
        <dbReference type="Google" id="ProtNLM"/>
    </source>
</evidence>
<keyword evidence="10" id="KW-1185">Reference proteome</keyword>